<evidence type="ECO:0000256" key="2">
    <source>
        <dbReference type="ARBA" id="ARBA00022490"/>
    </source>
</evidence>
<dbReference type="EC" id="2.3.1.274" evidence="8 10"/>
<comment type="similarity">
    <text evidence="10">Belongs to the PlsX family.</text>
</comment>
<evidence type="ECO:0000256" key="3">
    <source>
        <dbReference type="ARBA" id="ARBA00022516"/>
    </source>
</evidence>
<dbReference type="GO" id="GO:0006633">
    <property type="term" value="P:fatty acid biosynthetic process"/>
    <property type="evidence" value="ECO:0007669"/>
    <property type="project" value="UniProtKB-UniRule"/>
</dbReference>
<accession>A0AAW8AXR6</accession>
<dbReference type="PANTHER" id="PTHR30100">
    <property type="entry name" value="FATTY ACID/PHOSPHOLIPID SYNTHESIS PROTEIN PLSX"/>
    <property type="match status" value="1"/>
</dbReference>
<evidence type="ECO:0000256" key="1">
    <source>
        <dbReference type="ARBA" id="ARBA00001232"/>
    </source>
</evidence>
<dbReference type="GO" id="GO:0043811">
    <property type="term" value="F:phosphate:acyl-[acyl carrier protein] acyltransferase activity"/>
    <property type="evidence" value="ECO:0007669"/>
    <property type="project" value="UniProtKB-UniRule"/>
</dbReference>
<dbReference type="Pfam" id="PF02504">
    <property type="entry name" value="FA_synthesis"/>
    <property type="match status" value="1"/>
</dbReference>
<keyword evidence="4 10" id="KW-0808">Transferase</keyword>
<evidence type="ECO:0000256" key="9">
    <source>
        <dbReference type="ARBA" id="ARBA00046608"/>
    </source>
</evidence>
<evidence type="ECO:0000256" key="8">
    <source>
        <dbReference type="ARBA" id="ARBA00024069"/>
    </source>
</evidence>
<keyword evidence="3 10" id="KW-0444">Lipid biosynthesis</keyword>
<dbReference type="PIRSF" id="PIRSF002465">
    <property type="entry name" value="Phsphlp_syn_PlsX"/>
    <property type="match status" value="1"/>
</dbReference>
<comment type="subcellular location">
    <subcellularLocation>
        <location evidence="10">Cytoplasm</location>
    </subcellularLocation>
    <text evidence="10">Associated with the membrane possibly through PlsY.</text>
</comment>
<organism evidence="11 12">
    <name type="scientific">Porticoccus litoralis</name>
    <dbReference type="NCBI Taxonomy" id="434086"/>
    <lineage>
        <taxon>Bacteria</taxon>
        <taxon>Pseudomonadati</taxon>
        <taxon>Pseudomonadota</taxon>
        <taxon>Gammaproteobacteria</taxon>
        <taxon>Cellvibrionales</taxon>
        <taxon>Porticoccaceae</taxon>
        <taxon>Porticoccus</taxon>
    </lineage>
</organism>
<proteinExistence type="inferred from homology"/>
<evidence type="ECO:0000256" key="5">
    <source>
        <dbReference type="ARBA" id="ARBA00023098"/>
    </source>
</evidence>
<dbReference type="RefSeq" id="WP_305168939.1">
    <property type="nucleotide sequence ID" value="NZ_JAUUUU010000001.1"/>
</dbReference>
<sequence length="345" mass="36546">MADSRCLAIDAMGGDFGPRITVPASLDILRQHPYLKVVLCGDQKHIQPFLNADKESFAGRLSVLHCEQSVAMDEKPGSALRNKRESSMWKAVALVKDGTAQACVSAGNTGALMAISLFQLGTLSGISRPAICTRVPTSRGYTYLLDLGANLECTSRQLYEFALMSSLAAISPSTNAPSVGLLNIGVEAIKGRQEILDAAELLQADPSINYIGFVEGDALFSGVADIVVCDGFSGNVALKTGEGVAKMIQGLLRQTLSESLLARLGALLMKPALKRLINQVDPAQYNGASLLGLRGVVVKSHGGASVEGFAKAVEVAVVEVEKDLPILIESRLADKSNQSEVFDEK</sequence>
<evidence type="ECO:0000256" key="6">
    <source>
        <dbReference type="ARBA" id="ARBA00023209"/>
    </source>
</evidence>
<dbReference type="GO" id="GO:0005737">
    <property type="term" value="C:cytoplasm"/>
    <property type="evidence" value="ECO:0007669"/>
    <property type="project" value="UniProtKB-SubCell"/>
</dbReference>
<name>A0AAW8AXR6_9GAMM</name>
<keyword evidence="2 10" id="KW-0963">Cytoplasm</keyword>
<gene>
    <name evidence="10 11" type="primary">plsX</name>
    <name evidence="11" type="ORF">Q8A57_00390</name>
</gene>
<dbReference type="HAMAP" id="MF_00019">
    <property type="entry name" value="PlsX"/>
    <property type="match status" value="1"/>
</dbReference>
<evidence type="ECO:0000256" key="10">
    <source>
        <dbReference type="HAMAP-Rule" id="MF_00019"/>
    </source>
</evidence>
<dbReference type="InterPro" id="IPR003664">
    <property type="entry name" value="FA_synthesis"/>
</dbReference>
<keyword evidence="11" id="KW-0012">Acyltransferase</keyword>
<dbReference type="AlphaFoldDB" id="A0AAW8AXR6"/>
<evidence type="ECO:0000256" key="4">
    <source>
        <dbReference type="ARBA" id="ARBA00022679"/>
    </source>
</evidence>
<comment type="caution">
    <text evidence="11">The sequence shown here is derived from an EMBL/GenBank/DDBJ whole genome shotgun (WGS) entry which is preliminary data.</text>
</comment>
<dbReference type="NCBIfam" id="TIGR00182">
    <property type="entry name" value="plsX"/>
    <property type="match status" value="1"/>
</dbReference>
<reference evidence="11" key="2">
    <citation type="submission" date="2023-08" db="EMBL/GenBank/DDBJ databases">
        <authorList>
            <person name="Luo J."/>
        </authorList>
    </citation>
    <scope>NUCLEOTIDE SEQUENCE</scope>
    <source>
        <strain evidence="11">DSM 25064</strain>
    </source>
</reference>
<dbReference type="InterPro" id="IPR012281">
    <property type="entry name" value="Phospholipid_synth_PlsX-like"/>
</dbReference>
<comment type="function">
    <text evidence="10">Catalyzes the reversible formation of acyl-phosphate (acyl-PO(4)) from acyl-[acyl-carrier-protein] (acyl-ACP). This enzyme utilizes acyl-ACP as fatty acyl donor, but not acyl-CoA.</text>
</comment>
<dbReference type="Gene3D" id="3.40.718.10">
    <property type="entry name" value="Isopropylmalate Dehydrogenase"/>
    <property type="match status" value="1"/>
</dbReference>
<evidence type="ECO:0000313" key="11">
    <source>
        <dbReference type="EMBL" id="MDP1519423.1"/>
    </source>
</evidence>
<comment type="subunit">
    <text evidence="9 10">Homodimer. Probably interacts with PlsY.</text>
</comment>
<dbReference type="EMBL" id="JAUUUU010000001">
    <property type="protein sequence ID" value="MDP1519423.1"/>
    <property type="molecule type" value="Genomic_DNA"/>
</dbReference>
<evidence type="ECO:0000313" key="12">
    <source>
        <dbReference type="Proteomes" id="UP001178354"/>
    </source>
</evidence>
<comment type="catalytic activity">
    <reaction evidence="1 10">
        <text>a fatty acyl-[ACP] + phosphate = an acyl phosphate + holo-[ACP]</text>
        <dbReference type="Rhea" id="RHEA:42292"/>
        <dbReference type="Rhea" id="RHEA-COMP:9685"/>
        <dbReference type="Rhea" id="RHEA-COMP:14125"/>
        <dbReference type="ChEBI" id="CHEBI:43474"/>
        <dbReference type="ChEBI" id="CHEBI:59918"/>
        <dbReference type="ChEBI" id="CHEBI:64479"/>
        <dbReference type="ChEBI" id="CHEBI:138651"/>
        <dbReference type="EC" id="2.3.1.274"/>
    </reaction>
</comment>
<dbReference type="PANTHER" id="PTHR30100:SF1">
    <property type="entry name" value="PHOSPHATE ACYLTRANSFERASE"/>
    <property type="match status" value="1"/>
</dbReference>
<dbReference type="GO" id="GO:0008654">
    <property type="term" value="P:phospholipid biosynthetic process"/>
    <property type="evidence" value="ECO:0007669"/>
    <property type="project" value="UniProtKB-KW"/>
</dbReference>
<comment type="pathway">
    <text evidence="10">Lipid metabolism; phospholipid metabolism.</text>
</comment>
<dbReference type="Proteomes" id="UP001178354">
    <property type="component" value="Unassembled WGS sequence"/>
</dbReference>
<dbReference type="SUPFAM" id="SSF53659">
    <property type="entry name" value="Isocitrate/Isopropylmalate dehydrogenase-like"/>
    <property type="match status" value="1"/>
</dbReference>
<evidence type="ECO:0000256" key="7">
    <source>
        <dbReference type="ARBA" id="ARBA00023264"/>
    </source>
</evidence>
<keyword evidence="5 10" id="KW-0443">Lipid metabolism</keyword>
<keyword evidence="7 10" id="KW-1208">Phospholipid metabolism</keyword>
<keyword evidence="6 10" id="KW-0594">Phospholipid biosynthesis</keyword>
<reference evidence="11" key="1">
    <citation type="journal article" date="2010" name="Int. J. Syst. Evol. Microbiol.">
        <title>Porticoccus litoralis gen. nov., sp. nov., a gammaproteobacterium isolated from the Yellow Sea.</title>
        <authorList>
            <person name="Oh H.M."/>
            <person name="Kim H."/>
            <person name="Kim K.M."/>
            <person name="Min G.S."/>
            <person name="Cho J.C."/>
        </authorList>
    </citation>
    <scope>NUCLEOTIDE SEQUENCE</scope>
    <source>
        <strain evidence="11">DSM 25064</strain>
    </source>
</reference>
<keyword evidence="12" id="KW-1185">Reference proteome</keyword>
<protein>
    <recommendedName>
        <fullName evidence="8 10">Phosphate acyltransferase</fullName>
        <ecNumber evidence="8 10">2.3.1.274</ecNumber>
    </recommendedName>
    <alternativeName>
        <fullName evidence="10">Acyl-ACP phosphotransacylase</fullName>
    </alternativeName>
    <alternativeName>
        <fullName evidence="10">Acyl-[acyl-carrier-protein]--phosphate acyltransferase</fullName>
    </alternativeName>
    <alternativeName>
        <fullName evidence="10">Phosphate-acyl-ACP acyltransferase</fullName>
    </alternativeName>
</protein>